<dbReference type="Proteomes" id="UP000001007">
    <property type="component" value="Chromosome"/>
</dbReference>
<dbReference type="EnsemblBacteria" id="AAM72776">
    <property type="protein sequence ID" value="AAM72776"/>
    <property type="gene ID" value="CT1550"/>
</dbReference>
<dbReference type="RefSeq" id="WP_010933215.1">
    <property type="nucleotide sequence ID" value="NC_002932.3"/>
</dbReference>
<reference evidence="5 6" key="1">
    <citation type="journal article" date="2002" name="Proc. Natl. Acad. Sci. U.S.A.">
        <title>The complete genome sequence of Chlorobium tepidum TLS, a photosynthetic, anaerobic, green-sulfur bacterium.</title>
        <authorList>
            <person name="Eisen J.A."/>
            <person name="Nelson K.E."/>
            <person name="Paulsen I.T."/>
            <person name="Heidelberg J.F."/>
            <person name="Wu M."/>
            <person name="Dodson R.J."/>
            <person name="Deboy R."/>
            <person name="Gwinn M.L."/>
            <person name="Nelson W.C."/>
            <person name="Haft D.H."/>
            <person name="Hickey E.K."/>
            <person name="Peterson J.D."/>
            <person name="Durkin A.S."/>
            <person name="Kolonay J.L."/>
            <person name="Yang F."/>
            <person name="Holt I."/>
            <person name="Umayam L.A."/>
            <person name="Mason T."/>
            <person name="Brenner M."/>
            <person name="Shea T.P."/>
            <person name="Parksey D."/>
            <person name="Nierman W.C."/>
            <person name="Feldblyum T.V."/>
            <person name="Hansen C.L."/>
            <person name="Craven M.B."/>
            <person name="Radune D."/>
            <person name="Vamathevan J."/>
            <person name="Khouri H."/>
            <person name="White O."/>
            <person name="Gruber T.M."/>
            <person name="Ketchum K.A."/>
            <person name="Venter J.C."/>
            <person name="Tettelin H."/>
            <person name="Bryant D.A."/>
            <person name="Fraser C.M."/>
        </authorList>
    </citation>
    <scope>NUCLEOTIDE SEQUENCE [LARGE SCALE GENOMIC DNA]</scope>
    <source>
        <strain evidence="6">ATCC 49652 / DSM 12025 / NBRC 103806 / TLS</strain>
    </source>
</reference>
<dbReference type="SUPFAM" id="SSF101852">
    <property type="entry name" value="Bacterial fluorinating enzyme, C-terminal domain"/>
    <property type="match status" value="1"/>
</dbReference>
<evidence type="ECO:0000313" key="6">
    <source>
        <dbReference type="Proteomes" id="UP000001007"/>
    </source>
</evidence>
<feature type="domain" description="S-adenosyl-l-methionine hydroxide adenosyltransferase N-terminal" evidence="3">
    <location>
        <begin position="7"/>
        <end position="152"/>
    </location>
</feature>
<dbReference type="InterPro" id="IPR002747">
    <property type="entry name" value="SAM_OH_AdoTrfase"/>
</dbReference>
<dbReference type="KEGG" id="cte:CT1550"/>
<keyword evidence="1" id="KW-0949">S-adenosyl-L-methionine</keyword>
<dbReference type="PATRIC" id="fig|194439.7.peg.1403"/>
<protein>
    <recommendedName>
        <fullName evidence="7">SAM-dependent chlorinase/fluorinase</fullName>
    </recommendedName>
</protein>
<dbReference type="eggNOG" id="COG1912">
    <property type="taxonomic scope" value="Bacteria"/>
</dbReference>
<dbReference type="SUPFAM" id="SSF102522">
    <property type="entry name" value="Bacterial fluorinating enzyme, N-terminal domain"/>
    <property type="match status" value="1"/>
</dbReference>
<accession>Q8KC75</accession>
<name>Q8KC75_CHLTE</name>
<dbReference type="STRING" id="194439.CT1550"/>
<gene>
    <name evidence="5" type="ordered locus">CT1550</name>
</gene>
<evidence type="ECO:0008006" key="7">
    <source>
        <dbReference type="Google" id="ProtNLM"/>
    </source>
</evidence>
<dbReference type="PIRSF" id="PIRSF006779">
    <property type="entry name" value="UCP006779"/>
    <property type="match status" value="1"/>
</dbReference>
<dbReference type="PANTHER" id="PTHR35092">
    <property type="entry name" value="CHLORINASE MJ1651"/>
    <property type="match status" value="1"/>
</dbReference>
<evidence type="ECO:0000259" key="3">
    <source>
        <dbReference type="Pfam" id="PF01887"/>
    </source>
</evidence>
<sequence>MFQPPLIAFLTDFGLEDAFVGVMKGVIATICREAQVIDLTHAISAQNVRQAAFHLDRSISYFPAETIFVCVVDPGVGTARRAIGVEAGPYRFIAPDNGLLTPVFERWADAKCHELTNPAYQLANPSATFHGRDLFSPAAAHLATGVPLNAFGSAIDVANCTRIELWQNKPCDNGKVWTGEVIATDHFGNLITSFEASMLSDGEDWTVKAGNAEPLPILRTYGEVEQGKPLAYIGSSGMIEIAIRNGSASAELRVGGGDEVELRKG</sequence>
<dbReference type="Pfam" id="PF20257">
    <property type="entry name" value="SAM_HAT_C"/>
    <property type="match status" value="1"/>
</dbReference>
<dbReference type="EMBL" id="AE006470">
    <property type="protein sequence ID" value="AAM72776.1"/>
    <property type="molecule type" value="Genomic_DNA"/>
</dbReference>
<feature type="domain" description="S-adenosyl-l-methionine hydroxide adenosyltransferase C-terminal" evidence="4">
    <location>
        <begin position="179"/>
        <end position="261"/>
    </location>
</feature>
<comment type="similarity">
    <text evidence="2">Belongs to the SAM hydrolase / SAM-dependent halogenase family.</text>
</comment>
<dbReference type="Gene3D" id="2.40.30.90">
    <property type="entry name" value="Bacterial fluorinating enzyme like"/>
    <property type="match status" value="1"/>
</dbReference>
<dbReference type="InterPro" id="IPR046469">
    <property type="entry name" value="SAM_HAT_N"/>
</dbReference>
<evidence type="ECO:0000313" key="5">
    <source>
        <dbReference type="EMBL" id="AAM72776.1"/>
    </source>
</evidence>
<proteinExistence type="inferred from homology"/>
<dbReference type="AlphaFoldDB" id="Q8KC75"/>
<dbReference type="PANTHER" id="PTHR35092:SF1">
    <property type="entry name" value="CHLORINASE MJ1651"/>
    <property type="match status" value="1"/>
</dbReference>
<dbReference type="Gene3D" id="3.40.50.10790">
    <property type="entry name" value="S-adenosyl-l-methionine hydroxide adenosyltransferase, N-terminal"/>
    <property type="match status" value="1"/>
</dbReference>
<evidence type="ECO:0000256" key="1">
    <source>
        <dbReference type="ARBA" id="ARBA00022691"/>
    </source>
</evidence>
<keyword evidence="6" id="KW-1185">Reference proteome</keyword>
<dbReference type="OrthoDB" id="9792195at2"/>
<dbReference type="Pfam" id="PF01887">
    <property type="entry name" value="SAM_HAT_N"/>
    <property type="match status" value="1"/>
</dbReference>
<organism evidence="5 6">
    <name type="scientific">Chlorobaculum tepidum (strain ATCC 49652 / DSM 12025 / NBRC 103806 / TLS)</name>
    <name type="common">Chlorobium tepidum</name>
    <dbReference type="NCBI Taxonomy" id="194439"/>
    <lineage>
        <taxon>Bacteria</taxon>
        <taxon>Pseudomonadati</taxon>
        <taxon>Chlorobiota</taxon>
        <taxon>Chlorobiia</taxon>
        <taxon>Chlorobiales</taxon>
        <taxon>Chlorobiaceae</taxon>
        <taxon>Chlorobaculum</taxon>
    </lineage>
</organism>
<dbReference type="InterPro" id="IPR023227">
    <property type="entry name" value="SAM_OH_AdoTrfase_C_sf"/>
</dbReference>
<dbReference type="HOGENOM" id="CLU_059734_1_1_10"/>
<dbReference type="InterPro" id="IPR023228">
    <property type="entry name" value="SAM_OH_AdoTrfase_N_sf"/>
</dbReference>
<dbReference type="InterPro" id="IPR046470">
    <property type="entry name" value="SAM_HAT_C"/>
</dbReference>
<dbReference type="DNASU" id="1006074"/>
<evidence type="ECO:0000259" key="4">
    <source>
        <dbReference type="Pfam" id="PF20257"/>
    </source>
</evidence>
<evidence type="ECO:0000256" key="2">
    <source>
        <dbReference type="ARBA" id="ARBA00024035"/>
    </source>
</evidence>